<dbReference type="SMART" id="SM00481">
    <property type="entry name" value="POLIIIAc"/>
    <property type="match status" value="1"/>
</dbReference>
<comment type="caution">
    <text evidence="2">The sequence shown here is derived from an EMBL/GenBank/DDBJ whole genome shotgun (WGS) entry which is preliminary data.</text>
</comment>
<dbReference type="Gene3D" id="1.10.150.650">
    <property type="match status" value="1"/>
</dbReference>
<dbReference type="Proteomes" id="UP000236642">
    <property type="component" value="Unassembled WGS sequence"/>
</dbReference>
<dbReference type="InterPro" id="IPR003141">
    <property type="entry name" value="Pol/His_phosphatase_N"/>
</dbReference>
<dbReference type="EMBL" id="BEHY01000046">
    <property type="protein sequence ID" value="GBD09499.1"/>
    <property type="molecule type" value="Genomic_DNA"/>
</dbReference>
<keyword evidence="2" id="KW-0378">Hydrolase</keyword>
<protein>
    <submittedName>
        <fullName evidence="2">5'-3' exoribonuclease</fullName>
        <ecNumber evidence="2">3.1.13.-</ecNumber>
    </submittedName>
</protein>
<dbReference type="PANTHER" id="PTHR42924">
    <property type="entry name" value="EXONUCLEASE"/>
    <property type="match status" value="1"/>
</dbReference>
<dbReference type="InterPro" id="IPR052018">
    <property type="entry name" value="PHP_domain"/>
</dbReference>
<feature type="domain" description="Polymerase/histidinol phosphatase N-terminal" evidence="1">
    <location>
        <begin position="5"/>
        <end position="70"/>
    </location>
</feature>
<gene>
    <name evidence="2" type="primary">yciV</name>
    <name evidence="2" type="ORF">HRbin22_01754</name>
</gene>
<dbReference type="SUPFAM" id="SSF89550">
    <property type="entry name" value="PHP domain-like"/>
    <property type="match status" value="1"/>
</dbReference>
<dbReference type="InterPro" id="IPR004013">
    <property type="entry name" value="PHP_dom"/>
</dbReference>
<dbReference type="Pfam" id="PF02811">
    <property type="entry name" value="PHP"/>
    <property type="match status" value="1"/>
</dbReference>
<accession>A0A2H5Y7U6</accession>
<evidence type="ECO:0000313" key="2">
    <source>
        <dbReference type="EMBL" id="GBD09499.1"/>
    </source>
</evidence>
<dbReference type="CDD" id="cd07438">
    <property type="entry name" value="PHP_HisPPase_AMP"/>
    <property type="match status" value="1"/>
</dbReference>
<dbReference type="EC" id="3.1.13.-" evidence="2"/>
<sequence length="274" mass="30056">MSSRLDLHVHTTASDGLWSPAQVVHEALARGLRYLAITDHETTRGAVEAMALARGTSLEVIPGVEISVGGSEEEIDLLAYFVDPVHPDLLRLLNGMQAERMERIHAMAERLARLGMPVPWERVLELARGDVLGRPHLARAMVEQGYVADEAEAFRRWLGRGRPAYIPRRPVDPREILAMIRSAGGVAALAHPGRSGLPRDLEGLWRAGLVGLEVFHPDHSPADVARLITLARIYDLIPTGGSDFHGPGPDGRVLLGTMPVPEHTVERLRERCPP</sequence>
<organism evidence="2 3">
    <name type="scientific">Candidatus Thermoflexus japonica</name>
    <dbReference type="NCBI Taxonomy" id="2035417"/>
    <lineage>
        <taxon>Bacteria</taxon>
        <taxon>Bacillati</taxon>
        <taxon>Chloroflexota</taxon>
        <taxon>Thermoflexia</taxon>
        <taxon>Thermoflexales</taxon>
        <taxon>Thermoflexaceae</taxon>
        <taxon>Thermoflexus</taxon>
    </lineage>
</organism>
<reference evidence="3" key="1">
    <citation type="submission" date="2017-09" db="EMBL/GenBank/DDBJ databases">
        <title>Metaegenomics of thermophilic ammonia-oxidizing enrichment culture.</title>
        <authorList>
            <person name="Kato S."/>
            <person name="Suzuki K."/>
        </authorList>
    </citation>
    <scope>NUCLEOTIDE SEQUENCE [LARGE SCALE GENOMIC DNA]</scope>
</reference>
<dbReference type="GO" id="GO:0035312">
    <property type="term" value="F:5'-3' DNA exonuclease activity"/>
    <property type="evidence" value="ECO:0007669"/>
    <property type="project" value="TreeGrafter"/>
</dbReference>
<dbReference type="AlphaFoldDB" id="A0A2H5Y7U6"/>
<dbReference type="GO" id="GO:0004534">
    <property type="term" value="F:5'-3' RNA exonuclease activity"/>
    <property type="evidence" value="ECO:0007669"/>
    <property type="project" value="TreeGrafter"/>
</dbReference>
<proteinExistence type="predicted"/>
<dbReference type="InterPro" id="IPR016195">
    <property type="entry name" value="Pol/histidinol_Pase-like"/>
</dbReference>
<evidence type="ECO:0000313" key="3">
    <source>
        <dbReference type="Proteomes" id="UP000236642"/>
    </source>
</evidence>
<name>A0A2H5Y7U6_9CHLR</name>
<dbReference type="Gene3D" id="3.20.20.140">
    <property type="entry name" value="Metal-dependent hydrolases"/>
    <property type="match status" value="1"/>
</dbReference>
<dbReference type="PANTHER" id="PTHR42924:SF3">
    <property type="entry name" value="POLYMERASE_HISTIDINOL PHOSPHATASE N-TERMINAL DOMAIN-CONTAINING PROTEIN"/>
    <property type="match status" value="1"/>
</dbReference>
<evidence type="ECO:0000259" key="1">
    <source>
        <dbReference type="SMART" id="SM00481"/>
    </source>
</evidence>